<dbReference type="Gene3D" id="3.30.420.10">
    <property type="entry name" value="Ribonuclease H-like superfamily/Ribonuclease H"/>
    <property type="match status" value="1"/>
</dbReference>
<dbReference type="InterPro" id="IPR036397">
    <property type="entry name" value="RNaseH_sf"/>
</dbReference>
<dbReference type="PANTHER" id="PTHR23022">
    <property type="entry name" value="TRANSPOSABLE ELEMENT-RELATED"/>
    <property type="match status" value="1"/>
</dbReference>
<dbReference type="GO" id="GO:0006313">
    <property type="term" value="P:DNA transposition"/>
    <property type="evidence" value="ECO:0007669"/>
    <property type="project" value="InterPro"/>
</dbReference>
<feature type="region of interest" description="Disordered" evidence="1">
    <location>
        <begin position="60"/>
        <end position="83"/>
    </location>
</feature>
<keyword evidence="5" id="KW-1185">Reference proteome</keyword>
<evidence type="ECO:0008006" key="6">
    <source>
        <dbReference type="Google" id="ProtNLM"/>
    </source>
</evidence>
<dbReference type="InterPro" id="IPR002492">
    <property type="entry name" value="Transposase_Tc1-like"/>
</dbReference>
<dbReference type="GO" id="GO:0003677">
    <property type="term" value="F:DNA binding"/>
    <property type="evidence" value="ECO:0007669"/>
    <property type="project" value="InterPro"/>
</dbReference>
<sequence length="418" mass="47881">MCLLRSIRRALARNLSSEKKRAWKASEDALRGYKTLYAISHLRQHVFESTSMPNIVRKPRQRRALRASERNRDPTRQPGTRLTHQQRCRIFTLSDLSRWSAEAIAVAMQLPRTTVQSVLASGVEAPQKQVGRKPAITDEIRKRLIARATIDAAHRRMTYKEIARLEGVQAGQRALRTAFKKESYGRRVATAKPLLTEAQKQARLAWAVEHVDWKPEQWAHVVWTDECTFTTEGFGRVYVTRQPGEKYDASCCIPKLRTYSSWTIHGSISALGKGPIVVMEKSWGGLTGKVYREKVLPWVYSFMDWVKHHPENGIRRAVLMEDGASSHTAKLTKELHDRCGINKMCWPANSPDLNPIENVWRLLKQRVTKRSPRSLAELRQCIEKEWVIADAHDVTKYIGNMSERCKAVIDAQGGHTKW</sequence>
<reference evidence="4 5" key="1">
    <citation type="submission" date="2021-02" db="EMBL/GenBank/DDBJ databases">
        <title>Genome assembly of Pseudopithomyces chartarum.</title>
        <authorList>
            <person name="Jauregui R."/>
            <person name="Singh J."/>
            <person name="Voisey C."/>
        </authorList>
    </citation>
    <scope>NUCLEOTIDE SEQUENCE [LARGE SCALE GENOMIC DNA]</scope>
    <source>
        <strain evidence="4 5">AGR01</strain>
    </source>
</reference>
<feature type="compositionally biased region" description="Basic and acidic residues" evidence="1">
    <location>
        <begin position="66"/>
        <end position="75"/>
    </location>
</feature>
<evidence type="ECO:0000256" key="1">
    <source>
        <dbReference type="SAM" id="MobiDB-lite"/>
    </source>
</evidence>
<evidence type="ECO:0000259" key="2">
    <source>
        <dbReference type="Pfam" id="PF01498"/>
    </source>
</evidence>
<dbReference type="Proteomes" id="UP001280581">
    <property type="component" value="Unassembled WGS sequence"/>
</dbReference>
<accession>A0AAN6RM59</accession>
<dbReference type="Pfam" id="PF13358">
    <property type="entry name" value="DDE_3"/>
    <property type="match status" value="1"/>
</dbReference>
<evidence type="ECO:0000259" key="3">
    <source>
        <dbReference type="Pfam" id="PF13358"/>
    </source>
</evidence>
<dbReference type="PANTHER" id="PTHR23022:SF119">
    <property type="entry name" value="TC1-LIKE TRANSPOSASE DDE DOMAIN-CONTAINING PROTEIN"/>
    <property type="match status" value="1"/>
</dbReference>
<dbReference type="InterPro" id="IPR052338">
    <property type="entry name" value="Transposase_5"/>
</dbReference>
<dbReference type="EMBL" id="WVTA01000002">
    <property type="protein sequence ID" value="KAK3216216.1"/>
    <property type="molecule type" value="Genomic_DNA"/>
</dbReference>
<comment type="caution">
    <text evidence="4">The sequence shown here is derived from an EMBL/GenBank/DDBJ whole genome shotgun (WGS) entry which is preliminary data.</text>
</comment>
<dbReference type="InterPro" id="IPR038717">
    <property type="entry name" value="Tc1-like_DDE_dom"/>
</dbReference>
<dbReference type="Pfam" id="PF01498">
    <property type="entry name" value="HTH_Tnp_Tc3_2"/>
    <property type="match status" value="1"/>
</dbReference>
<evidence type="ECO:0000313" key="5">
    <source>
        <dbReference type="Proteomes" id="UP001280581"/>
    </source>
</evidence>
<organism evidence="4 5">
    <name type="scientific">Pseudopithomyces chartarum</name>
    <dbReference type="NCBI Taxonomy" id="1892770"/>
    <lineage>
        <taxon>Eukaryota</taxon>
        <taxon>Fungi</taxon>
        <taxon>Dikarya</taxon>
        <taxon>Ascomycota</taxon>
        <taxon>Pezizomycotina</taxon>
        <taxon>Dothideomycetes</taxon>
        <taxon>Pleosporomycetidae</taxon>
        <taxon>Pleosporales</taxon>
        <taxon>Massarineae</taxon>
        <taxon>Didymosphaeriaceae</taxon>
        <taxon>Pseudopithomyces</taxon>
    </lineage>
</organism>
<protein>
    <recommendedName>
        <fullName evidence="6">Transposase</fullName>
    </recommendedName>
</protein>
<feature type="domain" description="Tc1-like transposase DDE" evidence="3">
    <location>
        <begin position="221"/>
        <end position="379"/>
    </location>
</feature>
<dbReference type="GO" id="GO:0015074">
    <property type="term" value="P:DNA integration"/>
    <property type="evidence" value="ECO:0007669"/>
    <property type="project" value="InterPro"/>
</dbReference>
<gene>
    <name evidence="4" type="ORF">GRF29_8g2648820</name>
</gene>
<dbReference type="AlphaFoldDB" id="A0AAN6RM59"/>
<feature type="domain" description="Transposase Tc1-like" evidence="2">
    <location>
        <begin position="153"/>
        <end position="212"/>
    </location>
</feature>
<name>A0AAN6RM59_9PLEO</name>
<proteinExistence type="predicted"/>
<evidence type="ECO:0000313" key="4">
    <source>
        <dbReference type="EMBL" id="KAK3216216.1"/>
    </source>
</evidence>